<gene>
    <name evidence="14" type="ORF">ATL31_0316</name>
</gene>
<dbReference type="PANTHER" id="PTHR42923">
    <property type="entry name" value="PROTOPORPHYRINOGEN OXIDASE"/>
    <property type="match status" value="1"/>
</dbReference>
<dbReference type="GO" id="GO:0004729">
    <property type="term" value="F:oxygen-dependent protoporphyrinogen oxidase activity"/>
    <property type="evidence" value="ECO:0007669"/>
    <property type="project" value="UniProtKB-UniRule"/>
</dbReference>
<feature type="domain" description="Amine oxidase" evidence="13">
    <location>
        <begin position="19"/>
        <end position="474"/>
    </location>
</feature>
<keyword evidence="12" id="KW-0963">Cytoplasm</keyword>
<dbReference type="NCBIfam" id="TIGR00562">
    <property type="entry name" value="proto_IX_ox"/>
    <property type="match status" value="1"/>
</dbReference>
<organism evidence="14 15">
    <name type="scientific">Phycicoccus duodecadis</name>
    <dbReference type="NCBI Taxonomy" id="173053"/>
    <lineage>
        <taxon>Bacteria</taxon>
        <taxon>Bacillati</taxon>
        <taxon>Actinomycetota</taxon>
        <taxon>Actinomycetes</taxon>
        <taxon>Micrococcales</taxon>
        <taxon>Intrasporangiaceae</taxon>
        <taxon>Phycicoccus</taxon>
    </lineage>
</organism>
<keyword evidence="15" id="KW-1185">Reference proteome</keyword>
<comment type="function">
    <text evidence="3 12">Involved in coproporphyrin-dependent heme b biosynthesis. Catalyzes the oxidation of coproporphyrinogen III to coproporphyrin III.</text>
</comment>
<keyword evidence="11 12" id="KW-0350">Heme biosynthesis</keyword>
<dbReference type="GO" id="GO:0005737">
    <property type="term" value="C:cytoplasm"/>
    <property type="evidence" value="ECO:0007669"/>
    <property type="project" value="UniProtKB-SubCell"/>
</dbReference>
<dbReference type="InterPro" id="IPR004572">
    <property type="entry name" value="Protoporphyrinogen_oxidase"/>
</dbReference>
<dbReference type="EC" id="1.3.3.15" evidence="6 12"/>
<dbReference type="UniPathway" id="UPA00252"/>
<evidence type="ECO:0000256" key="3">
    <source>
        <dbReference type="ARBA" id="ARBA00002185"/>
    </source>
</evidence>
<comment type="subcellular location">
    <subcellularLocation>
        <location evidence="12">Cytoplasm</location>
    </subcellularLocation>
</comment>
<reference evidence="14 15" key="1">
    <citation type="submission" date="2017-12" db="EMBL/GenBank/DDBJ databases">
        <title>Sequencing the genomes of 1000 Actinobacteria strains.</title>
        <authorList>
            <person name="Klenk H.-P."/>
        </authorList>
    </citation>
    <scope>NUCLEOTIDE SEQUENCE [LARGE SCALE GENOMIC DNA]</scope>
    <source>
        <strain evidence="14 15">DSM 12806</strain>
    </source>
</reference>
<dbReference type="Gene3D" id="3.50.50.60">
    <property type="entry name" value="FAD/NAD(P)-binding domain"/>
    <property type="match status" value="1"/>
</dbReference>
<evidence type="ECO:0000256" key="7">
    <source>
        <dbReference type="ARBA" id="ARBA00019046"/>
    </source>
</evidence>
<dbReference type="Pfam" id="PF01593">
    <property type="entry name" value="Amino_oxidase"/>
    <property type="match status" value="1"/>
</dbReference>
<dbReference type="EMBL" id="PJNE01000001">
    <property type="protein sequence ID" value="PKW25521.1"/>
    <property type="molecule type" value="Genomic_DNA"/>
</dbReference>
<evidence type="ECO:0000313" key="15">
    <source>
        <dbReference type="Proteomes" id="UP000233781"/>
    </source>
</evidence>
<dbReference type="InterPro" id="IPR050464">
    <property type="entry name" value="Zeta_carotene_desat/Oxidored"/>
</dbReference>
<evidence type="ECO:0000256" key="8">
    <source>
        <dbReference type="ARBA" id="ARBA00022630"/>
    </source>
</evidence>
<dbReference type="RefSeq" id="WP_101394225.1">
    <property type="nucleotide sequence ID" value="NZ_PJNE01000001.1"/>
</dbReference>
<evidence type="ECO:0000256" key="5">
    <source>
        <dbReference type="ARBA" id="ARBA00008310"/>
    </source>
</evidence>
<keyword evidence="9 12" id="KW-0274">FAD</keyword>
<dbReference type="OrthoDB" id="3450553at2"/>
<comment type="pathway">
    <text evidence="4 12">Porphyrin-containing compound metabolism; protoheme biosynthesis.</text>
</comment>
<dbReference type="AlphaFoldDB" id="A0A2N3YFA3"/>
<evidence type="ECO:0000256" key="10">
    <source>
        <dbReference type="ARBA" id="ARBA00023002"/>
    </source>
</evidence>
<dbReference type="Gene3D" id="1.10.3110.10">
    <property type="entry name" value="protoporphyrinogen ix oxidase, domain 3"/>
    <property type="match status" value="1"/>
</dbReference>
<evidence type="ECO:0000256" key="9">
    <source>
        <dbReference type="ARBA" id="ARBA00022827"/>
    </source>
</evidence>
<name>A0A2N3YFA3_9MICO</name>
<evidence type="ECO:0000259" key="13">
    <source>
        <dbReference type="Pfam" id="PF01593"/>
    </source>
</evidence>
<comment type="cofactor">
    <cofactor evidence="2 12">
        <name>FAD</name>
        <dbReference type="ChEBI" id="CHEBI:57692"/>
    </cofactor>
</comment>
<dbReference type="SUPFAM" id="SSF54373">
    <property type="entry name" value="FAD-linked reductases, C-terminal domain"/>
    <property type="match status" value="1"/>
</dbReference>
<dbReference type="InterPro" id="IPR036188">
    <property type="entry name" value="FAD/NAD-bd_sf"/>
</dbReference>
<keyword evidence="10 12" id="KW-0560">Oxidoreductase</keyword>
<protein>
    <recommendedName>
        <fullName evidence="7 12">Coproporphyrinogen III oxidase</fullName>
        <ecNumber evidence="6 12">1.3.3.15</ecNumber>
    </recommendedName>
</protein>
<dbReference type="Gene3D" id="3.90.660.20">
    <property type="entry name" value="Protoporphyrinogen oxidase, mitochondrial, domain 2"/>
    <property type="match status" value="1"/>
</dbReference>
<sequence>MSDAPVATRPHVVVVGGGLAGLVAALEVLDTRPDTHVTVLEAGDRFGGKLRLEPVAGLRIDVGAESMLATRPEAVDLVHRLGLGEDLVTPATTSARVWTRGALHPLPTATLMGVPSDPERARGVLTDDEVARAADEQPWPGGPLTADVSVGDYVAARLGPAVVDRLVEPLLGGVYAGHAHRLSLRATMPALWQRAVDGTSLLAAPPARATGPDGAPRPPFAGVRGGLGRIPEAAVEALRARGALLRTGAVVRGVEPVDGRWRVVVGSAADPVTVDADAVVVAVPPAPAARLLAGVAPVAAAALAGVETASMAVVTLAVRRDGADALDGPAAPEAARGSGFLVPPVDGRAVKAATFSFSKWAWVGGLSGDVVHLRASLGRAGEESVLQRDDADLVALAVAEVGEALGRPLPPVADHHVQRWGGALPQYAVGHVERVTGIRDDLAGVPGLEVAGATYDGVGIPAVVASAARAARSVTDHLSRSTALRGENR</sequence>
<evidence type="ECO:0000256" key="4">
    <source>
        <dbReference type="ARBA" id="ARBA00004744"/>
    </source>
</evidence>
<proteinExistence type="inferred from homology"/>
<dbReference type="SUPFAM" id="SSF51905">
    <property type="entry name" value="FAD/NAD(P)-binding domain"/>
    <property type="match status" value="1"/>
</dbReference>
<comment type="caution">
    <text evidence="14">The sequence shown here is derived from an EMBL/GenBank/DDBJ whole genome shotgun (WGS) entry which is preliminary data.</text>
</comment>
<accession>A0A2N3YFA3</accession>
<evidence type="ECO:0000256" key="12">
    <source>
        <dbReference type="RuleBase" id="RU364052"/>
    </source>
</evidence>
<dbReference type="InterPro" id="IPR002937">
    <property type="entry name" value="Amino_oxidase"/>
</dbReference>
<evidence type="ECO:0000256" key="6">
    <source>
        <dbReference type="ARBA" id="ARBA00012402"/>
    </source>
</evidence>
<dbReference type="Proteomes" id="UP000233781">
    <property type="component" value="Unassembled WGS sequence"/>
</dbReference>
<comment type="similarity">
    <text evidence="5 12">Belongs to the protoporphyrinogen/coproporphyrinogen oxidase family. Coproporphyrinogen III oxidase subfamily.</text>
</comment>
<keyword evidence="8 12" id="KW-0285">Flavoprotein</keyword>
<evidence type="ECO:0000256" key="1">
    <source>
        <dbReference type="ARBA" id="ARBA00001755"/>
    </source>
</evidence>
<evidence type="ECO:0000256" key="2">
    <source>
        <dbReference type="ARBA" id="ARBA00001974"/>
    </source>
</evidence>
<dbReference type="PANTHER" id="PTHR42923:SF3">
    <property type="entry name" value="PROTOPORPHYRINOGEN OXIDASE"/>
    <property type="match status" value="1"/>
</dbReference>
<evidence type="ECO:0000256" key="11">
    <source>
        <dbReference type="ARBA" id="ARBA00023133"/>
    </source>
</evidence>
<dbReference type="GO" id="GO:0006783">
    <property type="term" value="P:heme biosynthetic process"/>
    <property type="evidence" value="ECO:0007669"/>
    <property type="project" value="UniProtKB-UniRule"/>
</dbReference>
<comment type="catalytic activity">
    <reaction evidence="1">
        <text>coproporphyrinogen III + 3 O2 = coproporphyrin III + 3 H2O2</text>
        <dbReference type="Rhea" id="RHEA:43436"/>
        <dbReference type="ChEBI" id="CHEBI:15379"/>
        <dbReference type="ChEBI" id="CHEBI:16240"/>
        <dbReference type="ChEBI" id="CHEBI:57309"/>
        <dbReference type="ChEBI" id="CHEBI:131725"/>
        <dbReference type="EC" id="1.3.3.15"/>
    </reaction>
    <physiologicalReaction direction="left-to-right" evidence="1">
        <dbReference type="Rhea" id="RHEA:43437"/>
    </physiologicalReaction>
</comment>
<evidence type="ECO:0000313" key="14">
    <source>
        <dbReference type="EMBL" id="PKW25521.1"/>
    </source>
</evidence>